<dbReference type="SUPFAM" id="SSF49464">
    <property type="entry name" value="Carboxypeptidase regulatory domain-like"/>
    <property type="match status" value="1"/>
</dbReference>
<evidence type="ECO:0000256" key="2">
    <source>
        <dbReference type="SAM" id="SignalP"/>
    </source>
</evidence>
<sequence length="1051" mass="118884">MKNEHRFRKAWWLKYPLLCLLAYPMPSMADENVSAGQELTNIVGNTTNTNFDVQQSKRTRTLVGTIVDDADGTPIIGASIKIKDTTSGVVSDVNGHFSLSIPAGESMTIEISYIGYKTQSFYVTDQGELNVRMVSDNEMLSEVVVVGAGTQKKISVTGAITSVEGSVLRAPSSSLTNSIAGKLAGVMSFANSGEPGSTSSFYIRGISTFGGVATPLILLDGVEISAADLDRIPAETIASFSVLKDASATAIYGARGANGVMLVTTKDGEINQRAKVNVTVEASLTQPVNMVEFVDGGRWMEIYNEASMARGGSARYTQEDIDLTRSGQYPYRYPNVDWYDVMFKNHTWNERANVNVSGGGSKITYYMSIQANHDTGMLNAPKTYSYDTNINRWNYIFQNNLKYNLTPSTKVGLRMNAQIGKLKGPNYSTSDLWGYARDVAPVLFPATYPAQPGDTHIRFGNDIISGNERYTNPYAEMLKEYKEENYNTLNTVLDIEQKLDFITEGLKLTALVNFKNWSSHSFTRKIDPYYYRMITDTWNPDDPNNFELERITDSGTDYITETNNPYSSNSEFYFDARLDYSRSFGDHNVSGMLMYMQREKRESIRPNRLQGFSGRFTYDYKHKYLVEFNFGYNGSERLAKGDRFEFFPAASLGWTISEEDFWKPLKDYVSYFKIRGSYGVVGSDQMDDDAGHYLYLDNVNLSGGGFHTGYDGEFYYNGPGFGQFGIEGACWERVNKLDIGVDLELFKQLNITLDYFYDHRHRILMSRGSWPNMLGYWGTRPWSNIGKVDNRGVEFSINWHKEIIKDLVMELRGNFTYNKNEFVYYDEPNYEAVWKRKIGQPLSNSWGYVAEGYFKDQADIDNHADQTGLGSQVRPGDIKYRDINGDGTINSDDQVMLSPFGSTPRIQYGVGLNMVYKKLDFGIFFNGSAQRKIMINNTITAFGTRNNNVMKWIADDHWSEDNPNPNAAHPRLGLIASDISNNTQASSHWLRNGNFIRLKTLEVGYTFPYCRVYLSGDNLAVWSPFKLWDPELNWNIYPLQRTFNIGVQLNF</sequence>
<dbReference type="InterPro" id="IPR039426">
    <property type="entry name" value="TonB-dep_rcpt-like"/>
</dbReference>
<gene>
    <name evidence="4" type="ORF">H9819_09390</name>
</gene>
<dbReference type="Pfam" id="PF13715">
    <property type="entry name" value="CarbopepD_reg_2"/>
    <property type="match status" value="1"/>
</dbReference>
<keyword evidence="1" id="KW-0998">Cell outer membrane</keyword>
<keyword evidence="1" id="KW-0813">Transport</keyword>
<dbReference type="EMBL" id="DXCK01000124">
    <property type="protein sequence ID" value="HIZ02441.1"/>
    <property type="molecule type" value="Genomic_DNA"/>
</dbReference>
<dbReference type="InterPro" id="IPR037066">
    <property type="entry name" value="Plug_dom_sf"/>
</dbReference>
<feature type="signal peptide" evidence="2">
    <location>
        <begin position="1"/>
        <end position="29"/>
    </location>
</feature>
<reference evidence="4" key="1">
    <citation type="journal article" date="2021" name="PeerJ">
        <title>Extensive microbial diversity within the chicken gut microbiome revealed by metagenomics and culture.</title>
        <authorList>
            <person name="Gilroy R."/>
            <person name="Ravi A."/>
            <person name="Getino M."/>
            <person name="Pursley I."/>
            <person name="Horton D.L."/>
            <person name="Alikhan N.F."/>
            <person name="Baker D."/>
            <person name="Gharbi K."/>
            <person name="Hall N."/>
            <person name="Watson M."/>
            <person name="Adriaenssens E.M."/>
            <person name="Foster-Nyarko E."/>
            <person name="Jarju S."/>
            <person name="Secka A."/>
            <person name="Antonio M."/>
            <person name="Oren A."/>
            <person name="Chaudhuri R.R."/>
            <person name="La Ragione R."/>
            <person name="Hildebrand F."/>
            <person name="Pallen M.J."/>
        </authorList>
    </citation>
    <scope>NUCLEOTIDE SEQUENCE</scope>
    <source>
        <strain evidence="4">ChiHjej12B11-24981</strain>
    </source>
</reference>
<feature type="domain" description="TonB-dependent receptor plug" evidence="3">
    <location>
        <begin position="153"/>
        <end position="260"/>
    </location>
</feature>
<evidence type="ECO:0000256" key="1">
    <source>
        <dbReference type="PROSITE-ProRule" id="PRU01360"/>
    </source>
</evidence>
<dbReference type="NCBIfam" id="TIGR04056">
    <property type="entry name" value="OMP_RagA_SusC"/>
    <property type="match status" value="1"/>
</dbReference>
<dbReference type="Gene3D" id="2.60.40.1120">
    <property type="entry name" value="Carboxypeptidase-like, regulatory domain"/>
    <property type="match status" value="1"/>
</dbReference>
<keyword evidence="1" id="KW-0472">Membrane</keyword>
<evidence type="ECO:0000313" key="5">
    <source>
        <dbReference type="Proteomes" id="UP000824023"/>
    </source>
</evidence>
<evidence type="ECO:0000259" key="3">
    <source>
        <dbReference type="Pfam" id="PF07715"/>
    </source>
</evidence>
<keyword evidence="2" id="KW-0732">Signal</keyword>
<dbReference type="AlphaFoldDB" id="A0A9D2A6Q9"/>
<protein>
    <submittedName>
        <fullName evidence="4">TonB-dependent receptor</fullName>
    </submittedName>
</protein>
<dbReference type="NCBIfam" id="TIGR04057">
    <property type="entry name" value="SusC_RagA_signa"/>
    <property type="match status" value="1"/>
</dbReference>
<comment type="caution">
    <text evidence="4">The sequence shown here is derived from an EMBL/GenBank/DDBJ whole genome shotgun (WGS) entry which is preliminary data.</text>
</comment>
<comment type="subcellular location">
    <subcellularLocation>
        <location evidence="1">Cell outer membrane</location>
        <topology evidence="1">Multi-pass membrane protein</topology>
    </subcellularLocation>
</comment>
<dbReference type="Pfam" id="PF07715">
    <property type="entry name" value="Plug"/>
    <property type="match status" value="1"/>
</dbReference>
<dbReference type="PROSITE" id="PS52016">
    <property type="entry name" value="TONB_DEPENDENT_REC_3"/>
    <property type="match status" value="1"/>
</dbReference>
<organism evidence="4 5">
    <name type="scientific">Candidatus Bacteroides merdipullorum</name>
    <dbReference type="NCBI Taxonomy" id="2838474"/>
    <lineage>
        <taxon>Bacteria</taxon>
        <taxon>Pseudomonadati</taxon>
        <taxon>Bacteroidota</taxon>
        <taxon>Bacteroidia</taxon>
        <taxon>Bacteroidales</taxon>
        <taxon>Bacteroidaceae</taxon>
        <taxon>Bacteroides</taxon>
    </lineage>
</organism>
<dbReference type="Proteomes" id="UP000824023">
    <property type="component" value="Unassembled WGS sequence"/>
</dbReference>
<evidence type="ECO:0000313" key="4">
    <source>
        <dbReference type="EMBL" id="HIZ02441.1"/>
    </source>
</evidence>
<dbReference type="GO" id="GO:0009279">
    <property type="term" value="C:cell outer membrane"/>
    <property type="evidence" value="ECO:0007669"/>
    <property type="project" value="UniProtKB-SubCell"/>
</dbReference>
<dbReference type="SUPFAM" id="SSF56935">
    <property type="entry name" value="Porins"/>
    <property type="match status" value="1"/>
</dbReference>
<keyword evidence="1" id="KW-0812">Transmembrane</keyword>
<dbReference type="FunFam" id="2.170.130.10:FF:000003">
    <property type="entry name" value="SusC/RagA family TonB-linked outer membrane protein"/>
    <property type="match status" value="1"/>
</dbReference>
<proteinExistence type="inferred from homology"/>
<dbReference type="InterPro" id="IPR023997">
    <property type="entry name" value="TonB-dep_OMP_SusC/RagA_CS"/>
</dbReference>
<dbReference type="InterPro" id="IPR023996">
    <property type="entry name" value="TonB-dep_OMP_SusC/RagA"/>
</dbReference>
<reference evidence="4" key="2">
    <citation type="submission" date="2021-04" db="EMBL/GenBank/DDBJ databases">
        <authorList>
            <person name="Gilroy R."/>
        </authorList>
    </citation>
    <scope>NUCLEOTIDE SEQUENCE</scope>
    <source>
        <strain evidence="4">ChiHjej12B11-24981</strain>
    </source>
</reference>
<feature type="chain" id="PRO_5039238069" evidence="2">
    <location>
        <begin position="30"/>
        <end position="1051"/>
    </location>
</feature>
<dbReference type="InterPro" id="IPR012910">
    <property type="entry name" value="Plug_dom"/>
</dbReference>
<accession>A0A9D2A6Q9</accession>
<dbReference type="InterPro" id="IPR008969">
    <property type="entry name" value="CarboxyPept-like_regulatory"/>
</dbReference>
<keyword evidence="4" id="KW-0675">Receptor</keyword>
<dbReference type="Gene3D" id="2.170.130.10">
    <property type="entry name" value="TonB-dependent receptor, plug domain"/>
    <property type="match status" value="1"/>
</dbReference>
<keyword evidence="1" id="KW-1134">Transmembrane beta strand</keyword>
<name>A0A9D2A6Q9_9BACE</name>
<comment type="similarity">
    <text evidence="1">Belongs to the TonB-dependent receptor family.</text>
</comment>